<accession>A0A841FWB6</accession>
<sequence>MSHPTRPRTRRGRHARRAPGRIVLAGVVAIALTALVLAVLLVPGGGTDDPARPLSADASATGSASPGPVTDSSAPAGEGGPATPKPKPTTEPPEEEPDGPPAGSPAQGKAAEYADRVVELVNEERSKAGCGALRVDAKVTEAAQFHADDMAARDYYEHNSPEGRSAGDRLDAAGYAWSGWGENIHKSPTSPEQAMRDWMDSPGHRDNILNCGFEHLGVGVNLASNGPWWVQVFGTPR</sequence>
<keyword evidence="2" id="KW-0472">Membrane</keyword>
<keyword evidence="2" id="KW-1133">Transmembrane helix</keyword>
<feature type="transmembrane region" description="Helical" evidence="2">
    <location>
        <begin position="21"/>
        <end position="42"/>
    </location>
</feature>
<dbReference type="SUPFAM" id="SSF55797">
    <property type="entry name" value="PR-1-like"/>
    <property type="match status" value="1"/>
</dbReference>
<gene>
    <name evidence="4" type="ORF">HNR73_004652</name>
</gene>
<evidence type="ECO:0000313" key="5">
    <source>
        <dbReference type="Proteomes" id="UP000548476"/>
    </source>
</evidence>
<evidence type="ECO:0000259" key="3">
    <source>
        <dbReference type="Pfam" id="PF00188"/>
    </source>
</evidence>
<dbReference type="InterPro" id="IPR035940">
    <property type="entry name" value="CAP_sf"/>
</dbReference>
<dbReference type="AlphaFoldDB" id="A0A841FWB6"/>
<dbReference type="PANTHER" id="PTHR31157">
    <property type="entry name" value="SCP DOMAIN-CONTAINING PROTEIN"/>
    <property type="match status" value="1"/>
</dbReference>
<name>A0A841FWB6_9ACTN</name>
<protein>
    <submittedName>
        <fullName evidence="4">Uncharacterized protein YkwD</fullName>
    </submittedName>
</protein>
<proteinExistence type="predicted"/>
<keyword evidence="5" id="KW-1185">Reference proteome</keyword>
<evidence type="ECO:0000256" key="1">
    <source>
        <dbReference type="SAM" id="MobiDB-lite"/>
    </source>
</evidence>
<dbReference type="InterPro" id="IPR014044">
    <property type="entry name" value="CAP_dom"/>
</dbReference>
<feature type="domain" description="SCP" evidence="3">
    <location>
        <begin position="118"/>
        <end position="233"/>
    </location>
</feature>
<keyword evidence="2" id="KW-0812">Transmembrane</keyword>
<comment type="caution">
    <text evidence="4">The sequence shown here is derived from an EMBL/GenBank/DDBJ whole genome shotgun (WGS) entry which is preliminary data.</text>
</comment>
<dbReference type="Proteomes" id="UP000548476">
    <property type="component" value="Unassembled WGS sequence"/>
</dbReference>
<organism evidence="4 5">
    <name type="scientific">Phytomonospora endophytica</name>
    <dbReference type="NCBI Taxonomy" id="714109"/>
    <lineage>
        <taxon>Bacteria</taxon>
        <taxon>Bacillati</taxon>
        <taxon>Actinomycetota</taxon>
        <taxon>Actinomycetes</taxon>
        <taxon>Micromonosporales</taxon>
        <taxon>Micromonosporaceae</taxon>
        <taxon>Phytomonospora</taxon>
    </lineage>
</organism>
<evidence type="ECO:0000313" key="4">
    <source>
        <dbReference type="EMBL" id="MBB6036779.1"/>
    </source>
</evidence>
<dbReference type="PANTHER" id="PTHR31157:SF1">
    <property type="entry name" value="SCP DOMAIN-CONTAINING PROTEIN"/>
    <property type="match status" value="1"/>
</dbReference>
<dbReference type="RefSeq" id="WP_184789621.1">
    <property type="nucleotide sequence ID" value="NZ_BONT01000058.1"/>
</dbReference>
<dbReference type="EMBL" id="JACHGT010000010">
    <property type="protein sequence ID" value="MBB6036779.1"/>
    <property type="molecule type" value="Genomic_DNA"/>
</dbReference>
<dbReference type="CDD" id="cd05379">
    <property type="entry name" value="CAP_bacterial"/>
    <property type="match status" value="1"/>
</dbReference>
<feature type="region of interest" description="Disordered" evidence="1">
    <location>
        <begin position="51"/>
        <end position="111"/>
    </location>
</feature>
<evidence type="ECO:0000256" key="2">
    <source>
        <dbReference type="SAM" id="Phobius"/>
    </source>
</evidence>
<dbReference type="Pfam" id="PF00188">
    <property type="entry name" value="CAP"/>
    <property type="match status" value="1"/>
</dbReference>
<reference evidence="4 5" key="1">
    <citation type="submission" date="2020-08" db="EMBL/GenBank/DDBJ databases">
        <title>Genomic Encyclopedia of Type Strains, Phase IV (KMG-IV): sequencing the most valuable type-strain genomes for metagenomic binning, comparative biology and taxonomic classification.</title>
        <authorList>
            <person name="Goeker M."/>
        </authorList>
    </citation>
    <scope>NUCLEOTIDE SEQUENCE [LARGE SCALE GENOMIC DNA]</scope>
    <source>
        <strain evidence="4 5">YIM 65646</strain>
    </source>
</reference>
<dbReference type="Gene3D" id="3.40.33.10">
    <property type="entry name" value="CAP"/>
    <property type="match status" value="1"/>
</dbReference>